<evidence type="ECO:0000313" key="2">
    <source>
        <dbReference type="Proteomes" id="UP000006931"/>
    </source>
</evidence>
<reference evidence="1 2" key="1">
    <citation type="journal article" date="2010" name="Genome Res.">
        <title>Genomic, proteomic, and transcriptomic analysis of virulent and avirulent Rickettsia prowazekii reveals its adaptive mutation capabilities.</title>
        <authorList>
            <person name="Bechah Y."/>
            <person name="El Karkouri K."/>
            <person name="Mediannikov O."/>
            <person name="Leroy Q."/>
            <person name="Pelletier N."/>
            <person name="Robert C."/>
            <person name="Medigue C."/>
            <person name="Mege J.L."/>
            <person name="Raoult D."/>
        </authorList>
    </citation>
    <scope>NUCLEOTIDE SEQUENCE [LARGE SCALE GENOMIC DNA]</scope>
    <source>
        <strain evidence="1 2">Rp22</strain>
    </source>
</reference>
<name>D5AXG8_RICPP</name>
<dbReference type="HOGENOM" id="CLU_3140164_0_0_5"/>
<sequence length="49" mass="5684">MIKLNETNQVNQLRIPILNKIHSTKIIDKLDKSIVNLVGYNPQKQMPKL</sequence>
<dbReference type="EMBL" id="CP001584">
    <property type="protein sequence ID" value="ADE30107.1"/>
    <property type="molecule type" value="Genomic_DNA"/>
</dbReference>
<proteinExistence type="predicted"/>
<accession>D5AXG8</accession>
<dbReference type="PATRIC" id="fig|449216.3.peg.578"/>
<dbReference type="Proteomes" id="UP000006931">
    <property type="component" value="Chromosome"/>
</dbReference>
<dbReference type="KEGG" id="rpq:rpr22_0598"/>
<organism evidence="1 2">
    <name type="scientific">Rickettsia prowazekii (strain Rp22)</name>
    <dbReference type="NCBI Taxonomy" id="449216"/>
    <lineage>
        <taxon>Bacteria</taxon>
        <taxon>Pseudomonadati</taxon>
        <taxon>Pseudomonadota</taxon>
        <taxon>Alphaproteobacteria</taxon>
        <taxon>Rickettsiales</taxon>
        <taxon>Rickettsiaceae</taxon>
        <taxon>Rickettsieae</taxon>
        <taxon>Rickettsia</taxon>
        <taxon>typhus group</taxon>
    </lineage>
</organism>
<evidence type="ECO:0000313" key="1">
    <source>
        <dbReference type="EMBL" id="ADE30107.1"/>
    </source>
</evidence>
<dbReference type="AlphaFoldDB" id="D5AXG8"/>
<gene>
    <name evidence="1" type="ORF">rpr22_0598</name>
</gene>
<dbReference type="RefSeq" id="WP_004597881.1">
    <property type="nucleotide sequence ID" value="NC_017560.1"/>
</dbReference>
<protein>
    <submittedName>
        <fullName evidence="1">Uncharacterized protein</fullName>
    </submittedName>
</protein>